<keyword evidence="2" id="KW-1185">Reference proteome</keyword>
<dbReference type="eggNOG" id="COG3150">
    <property type="taxonomic scope" value="Bacteria"/>
</dbReference>
<dbReference type="PATRIC" id="fig|717774.3.peg.3434"/>
<dbReference type="ESTHER" id="marm1-f2k4b1">
    <property type="family name" value="abh_upf00227"/>
</dbReference>
<dbReference type="SUPFAM" id="SSF53474">
    <property type="entry name" value="alpha/beta-Hydrolases"/>
    <property type="match status" value="1"/>
</dbReference>
<dbReference type="KEGG" id="mme:Marme_3336"/>
<dbReference type="InterPro" id="IPR029058">
    <property type="entry name" value="AB_hydrolase_fold"/>
</dbReference>
<dbReference type="HOGENOM" id="CLU_090996_2_0_6"/>
<reference evidence="1 2" key="1">
    <citation type="journal article" date="2012" name="Stand. Genomic Sci.">
        <title>Complete genome sequence of the melanogenic marine bacterium Marinomonas mediterranea type strain (MMB-1(T)).</title>
        <authorList>
            <person name="Lucas-Elio P."/>
            <person name="Goodwin L."/>
            <person name="Woyke T."/>
            <person name="Pitluck S."/>
            <person name="Nolan M."/>
            <person name="Kyrpides N.C."/>
            <person name="Detter J.C."/>
            <person name="Copeland A."/>
            <person name="Teshima H."/>
            <person name="Bruce D."/>
            <person name="Detter C."/>
            <person name="Tapia R."/>
            <person name="Han S."/>
            <person name="Land M.L."/>
            <person name="Ivanova N."/>
            <person name="Mikhailova N."/>
            <person name="Johnston A.W."/>
            <person name="Sanchez-Amat A."/>
        </authorList>
    </citation>
    <scope>NUCLEOTIDE SEQUENCE [LARGE SCALE GENOMIC DNA]</scope>
    <source>
        <strain evidence="2">ATCC 700492 / JCM 21426 / NBRC 103028 / MMB-1</strain>
    </source>
</reference>
<dbReference type="EMBL" id="CP002583">
    <property type="protein sequence ID" value="ADZ92552.1"/>
    <property type="molecule type" value="Genomic_DNA"/>
</dbReference>
<dbReference type="AlphaFoldDB" id="F2K4B1"/>
<dbReference type="PANTHER" id="PTHR35602">
    <property type="entry name" value="ESTERASE YQIA-RELATED"/>
    <property type="match status" value="1"/>
</dbReference>
<accession>F2K4B1</accession>
<dbReference type="Proteomes" id="UP000001062">
    <property type="component" value="Chromosome"/>
</dbReference>
<organism evidence="1 2">
    <name type="scientific">Marinomonas mediterranea (strain ATCC 700492 / JCM 21426 / NBRC 103028 / MMB-1)</name>
    <dbReference type="NCBI Taxonomy" id="717774"/>
    <lineage>
        <taxon>Bacteria</taxon>
        <taxon>Pseudomonadati</taxon>
        <taxon>Pseudomonadota</taxon>
        <taxon>Gammaproteobacteria</taxon>
        <taxon>Oceanospirillales</taxon>
        <taxon>Oceanospirillaceae</taxon>
        <taxon>Marinomonas</taxon>
    </lineage>
</organism>
<dbReference type="Gene3D" id="3.40.50.1820">
    <property type="entry name" value="alpha/beta hydrolase"/>
    <property type="match status" value="1"/>
</dbReference>
<dbReference type="STRING" id="717774.Marme_3336"/>
<dbReference type="PANTHER" id="PTHR35602:SF3">
    <property type="entry name" value="ESTERASE YQIA"/>
    <property type="match status" value="1"/>
</dbReference>
<evidence type="ECO:0000313" key="1">
    <source>
        <dbReference type="EMBL" id="ADZ92552.1"/>
    </source>
</evidence>
<name>F2K4B1_MARM1</name>
<dbReference type="Pfam" id="PF05728">
    <property type="entry name" value="UPF0227"/>
    <property type="match status" value="1"/>
</dbReference>
<evidence type="ECO:0008006" key="3">
    <source>
        <dbReference type="Google" id="ProtNLM"/>
    </source>
</evidence>
<protein>
    <recommendedName>
        <fullName evidence="3">Esterase YqiA</fullName>
    </recommendedName>
</protein>
<sequence>MPLKVPAMTLIYVHGFNSSERSFKSQLIKQAMASIGKEADFYCPRLHWQPYLAIQQLEVLIEGKLASGQNVALVGSSLGGFYSLYLSEKYNLKAVLINPAVEAPILLQDLLGVQENPYTNERYTLTQTHIEELQTIDVTKPTGNNIWLMLQEGDEVLDYQAALNRFKQVERLTHEKGGDHSFVDFDRFAETILEFTGVIDRTCR</sequence>
<dbReference type="InterPro" id="IPR008886">
    <property type="entry name" value="UPF0227/Esterase_YqiA"/>
</dbReference>
<proteinExistence type="predicted"/>
<gene>
    <name evidence="1" type="ordered locus">Marme_3336</name>
</gene>
<evidence type="ECO:0000313" key="2">
    <source>
        <dbReference type="Proteomes" id="UP000001062"/>
    </source>
</evidence>